<protein>
    <submittedName>
        <fullName evidence="1">Uncharacterized protein</fullName>
    </submittedName>
</protein>
<accession>A0A023PYN9</accession>
<organism evidence="1">
    <name type="scientific">Pseudoalteromonas luteoviolacea</name>
    <dbReference type="NCBI Taxonomy" id="43657"/>
    <lineage>
        <taxon>Bacteria</taxon>
        <taxon>Pseudomonadati</taxon>
        <taxon>Pseudomonadota</taxon>
        <taxon>Gammaproteobacteria</taxon>
        <taxon>Alteromonadales</taxon>
        <taxon>Pseudoalteromonadaceae</taxon>
        <taxon>Pseudoalteromonas</taxon>
    </lineage>
</organism>
<dbReference type="EMBL" id="KF724687">
    <property type="protein sequence ID" value="AHX39704.1"/>
    <property type="molecule type" value="Genomic_DNA"/>
</dbReference>
<proteinExistence type="predicted"/>
<name>A0A023PYN9_9GAMM</name>
<reference evidence="1" key="2">
    <citation type="journal article" date="2014" name="Science">
        <title>Marine tubeworm metamorphosis induced by arrays of bacterial phage tail-like structures.</title>
        <authorList>
            <person name="Shikuma N.J."/>
            <person name="Pilhofer M."/>
            <person name="Weiss G.L."/>
            <person name="Hadfield M.G."/>
            <person name="Jensen G.J."/>
            <person name="Newman D.K."/>
        </authorList>
    </citation>
    <scope>NUCLEOTIDE SEQUENCE</scope>
    <source>
        <strain evidence="1">HI1</strain>
    </source>
</reference>
<sequence>MGKEAQSCSVITVQVANQWEQTHPFLCASEIEEPLHGSATSVPTDVYVLINLYCYDAMA</sequence>
<evidence type="ECO:0000313" key="1">
    <source>
        <dbReference type="EMBL" id="AHX39704.1"/>
    </source>
</evidence>
<reference evidence="1" key="1">
    <citation type="journal article" date="2012" name="Sci. Rep.">
        <title>Recruitment in the sea: bacterial genes required for inducing larval settlement in a polychaete worm.</title>
        <authorList>
            <person name="Huang Y."/>
            <person name="Callahan S."/>
            <person name="Hadfield M.G."/>
        </authorList>
    </citation>
    <scope>NUCLEOTIDE SEQUENCE</scope>
    <source>
        <strain evidence="1">HI1</strain>
    </source>
</reference>
<dbReference type="AlphaFoldDB" id="A0A023PYN9"/>